<dbReference type="OrthoDB" id="7061174at2"/>
<evidence type="ECO:0000313" key="3">
    <source>
        <dbReference type="Proteomes" id="UP000241074"/>
    </source>
</evidence>
<dbReference type="AlphaFoldDB" id="A0A2P1PSY0"/>
<reference evidence="2 3" key="2">
    <citation type="submission" date="2018-03" db="EMBL/GenBank/DDBJ databases">
        <authorList>
            <person name="Keele B.F."/>
        </authorList>
    </citation>
    <scope>NUCLEOTIDE SEQUENCE [LARGE SCALE GENOMIC DNA]</scope>
    <source>
        <strain evidence="2 3">D13</strain>
    </source>
</reference>
<reference evidence="2 3" key="1">
    <citation type="submission" date="2018-03" db="EMBL/GenBank/DDBJ databases">
        <title>Ahniella affigens gen. nov., sp. nov., a gammaproteobacterium isolated from sandy soil near a stream.</title>
        <authorList>
            <person name="Ko Y."/>
            <person name="Kim J.-H."/>
        </authorList>
    </citation>
    <scope>NUCLEOTIDE SEQUENCE [LARGE SCALE GENOMIC DNA]</scope>
    <source>
        <strain evidence="2 3">D13</strain>
    </source>
</reference>
<organism evidence="2 3">
    <name type="scientific">Ahniella affigens</name>
    <dbReference type="NCBI Taxonomy" id="2021234"/>
    <lineage>
        <taxon>Bacteria</taxon>
        <taxon>Pseudomonadati</taxon>
        <taxon>Pseudomonadota</taxon>
        <taxon>Gammaproteobacteria</taxon>
        <taxon>Lysobacterales</taxon>
        <taxon>Rhodanobacteraceae</taxon>
        <taxon>Ahniella</taxon>
    </lineage>
</organism>
<dbReference type="EMBL" id="CP027860">
    <property type="protein sequence ID" value="AVP97931.1"/>
    <property type="molecule type" value="Genomic_DNA"/>
</dbReference>
<proteinExistence type="predicted"/>
<accession>A0A2P1PSY0</accession>
<evidence type="ECO:0000313" key="2">
    <source>
        <dbReference type="EMBL" id="AVP97931.1"/>
    </source>
</evidence>
<evidence type="ECO:0008006" key="4">
    <source>
        <dbReference type="Google" id="ProtNLM"/>
    </source>
</evidence>
<keyword evidence="3" id="KW-1185">Reference proteome</keyword>
<dbReference type="GO" id="GO:0042262">
    <property type="term" value="P:DNA protection"/>
    <property type="evidence" value="ECO:0007669"/>
    <property type="project" value="InterPro"/>
</dbReference>
<dbReference type="Pfam" id="PF07352">
    <property type="entry name" value="Phage_Mu_Gam"/>
    <property type="match status" value="1"/>
</dbReference>
<sequence length="210" mass="23681">MRMRHWIAPRQRSTRFGRTNTEATMSQNDQQTPRERIEAATFWYSKAREELRARMLAVQDQIRAITEKQRPELIALVDQAANAKAELVALIESNRDVFKKPKTIQWHGVKVGLQKGKGRVEWNGSEDDIIARIEKTLDKASAKQLIDVKKKLKKDDLRDMPADVLAKLGVEVKDVGDAVVVKATDDAVDRLIKGLATDSVLGDDLAERAL</sequence>
<dbReference type="KEGG" id="xba:C7S18_12290"/>
<name>A0A2P1PSY0_9GAMM</name>
<dbReference type="SUPFAM" id="SSF161266">
    <property type="entry name" value="Gam-like"/>
    <property type="match status" value="1"/>
</dbReference>
<dbReference type="InterPro" id="IPR009951">
    <property type="entry name" value="Host-nuc_inhib_Gam"/>
</dbReference>
<dbReference type="Proteomes" id="UP000241074">
    <property type="component" value="Chromosome"/>
</dbReference>
<dbReference type="GO" id="GO:0003690">
    <property type="term" value="F:double-stranded DNA binding"/>
    <property type="evidence" value="ECO:0007669"/>
    <property type="project" value="InterPro"/>
</dbReference>
<feature type="compositionally biased region" description="Polar residues" evidence="1">
    <location>
        <begin position="16"/>
        <end position="31"/>
    </location>
</feature>
<evidence type="ECO:0000256" key="1">
    <source>
        <dbReference type="SAM" id="MobiDB-lite"/>
    </source>
</evidence>
<gene>
    <name evidence="2" type="ORF">C7S18_12290</name>
</gene>
<feature type="region of interest" description="Disordered" evidence="1">
    <location>
        <begin position="1"/>
        <end position="32"/>
    </location>
</feature>
<feature type="compositionally biased region" description="Basic residues" evidence="1">
    <location>
        <begin position="1"/>
        <end position="15"/>
    </location>
</feature>
<protein>
    <recommendedName>
        <fullName evidence="4">Host-nuclease inhibitor protein Gam</fullName>
    </recommendedName>
</protein>